<keyword evidence="4" id="KW-1185">Reference proteome</keyword>
<evidence type="ECO:0000259" key="2">
    <source>
        <dbReference type="Pfam" id="PF01345"/>
    </source>
</evidence>
<dbReference type="InterPro" id="IPR047589">
    <property type="entry name" value="DUF11_rpt"/>
</dbReference>
<evidence type="ECO:0000313" key="4">
    <source>
        <dbReference type="Proteomes" id="UP000318478"/>
    </source>
</evidence>
<dbReference type="AlphaFoldDB" id="A0A5C5YSD0"/>
<protein>
    <recommendedName>
        <fullName evidence="2">DUF11 domain-containing protein</fullName>
    </recommendedName>
</protein>
<reference evidence="3 4" key="1">
    <citation type="submission" date="2019-02" db="EMBL/GenBank/DDBJ databases">
        <title>Deep-cultivation of Planctomycetes and their phenomic and genomic characterization uncovers novel biology.</title>
        <authorList>
            <person name="Wiegand S."/>
            <person name="Jogler M."/>
            <person name="Boedeker C."/>
            <person name="Pinto D."/>
            <person name="Vollmers J."/>
            <person name="Rivas-Marin E."/>
            <person name="Kohn T."/>
            <person name="Peeters S.H."/>
            <person name="Heuer A."/>
            <person name="Rast P."/>
            <person name="Oberbeckmann S."/>
            <person name="Bunk B."/>
            <person name="Jeske O."/>
            <person name="Meyerdierks A."/>
            <person name="Storesund J.E."/>
            <person name="Kallscheuer N."/>
            <person name="Luecker S."/>
            <person name="Lage O.M."/>
            <person name="Pohl T."/>
            <person name="Merkel B.J."/>
            <person name="Hornburger P."/>
            <person name="Mueller R.-W."/>
            <person name="Bruemmer F."/>
            <person name="Labrenz M."/>
            <person name="Spormann A.M."/>
            <person name="Op Den Camp H."/>
            <person name="Overmann J."/>
            <person name="Amann R."/>
            <person name="Jetten M.S.M."/>
            <person name="Mascher T."/>
            <person name="Medema M.H."/>
            <person name="Devos D.P."/>
            <person name="Kaster A.-K."/>
            <person name="Ovreas L."/>
            <person name="Rohde M."/>
            <person name="Galperin M.Y."/>
            <person name="Jogler C."/>
        </authorList>
    </citation>
    <scope>NUCLEOTIDE SEQUENCE [LARGE SCALE GENOMIC DNA]</scope>
    <source>
        <strain evidence="3 4">Pla123a</strain>
    </source>
</reference>
<feature type="domain" description="DUF11" evidence="2">
    <location>
        <begin position="276"/>
        <end position="368"/>
    </location>
</feature>
<accession>A0A5C5YSD0</accession>
<proteinExistence type="predicted"/>
<name>A0A5C5YSD0_9BACT</name>
<dbReference type="NCBIfam" id="TIGR01451">
    <property type="entry name" value="B_ant_repeat"/>
    <property type="match status" value="1"/>
</dbReference>
<dbReference type="Proteomes" id="UP000318478">
    <property type="component" value="Unassembled WGS sequence"/>
</dbReference>
<organism evidence="3 4">
    <name type="scientific">Posidoniimonas polymericola</name>
    <dbReference type="NCBI Taxonomy" id="2528002"/>
    <lineage>
        <taxon>Bacteria</taxon>
        <taxon>Pseudomonadati</taxon>
        <taxon>Planctomycetota</taxon>
        <taxon>Planctomycetia</taxon>
        <taxon>Pirellulales</taxon>
        <taxon>Lacipirellulaceae</taxon>
        <taxon>Posidoniimonas</taxon>
    </lineage>
</organism>
<feature type="signal peptide" evidence="1">
    <location>
        <begin position="1"/>
        <end position="28"/>
    </location>
</feature>
<dbReference type="Pfam" id="PF01345">
    <property type="entry name" value="DUF11"/>
    <property type="match status" value="1"/>
</dbReference>
<dbReference type="OrthoDB" id="252486at2"/>
<keyword evidence="1" id="KW-0732">Signal</keyword>
<dbReference type="InterPro" id="IPR001434">
    <property type="entry name" value="OmcB-like_DUF11"/>
</dbReference>
<gene>
    <name evidence="3" type="ORF">Pla123a_16530</name>
</gene>
<feature type="chain" id="PRO_5022963616" description="DUF11 domain-containing protein" evidence="1">
    <location>
        <begin position="29"/>
        <end position="369"/>
    </location>
</feature>
<dbReference type="RefSeq" id="WP_146585734.1">
    <property type="nucleotide sequence ID" value="NZ_SJPO01000003.1"/>
</dbReference>
<dbReference type="EMBL" id="SJPO01000003">
    <property type="protein sequence ID" value="TWT77855.1"/>
    <property type="molecule type" value="Genomic_DNA"/>
</dbReference>
<evidence type="ECO:0000313" key="3">
    <source>
        <dbReference type="EMBL" id="TWT77855.1"/>
    </source>
</evidence>
<comment type="caution">
    <text evidence="3">The sequence shown here is derived from an EMBL/GenBank/DDBJ whole genome shotgun (WGS) entry which is preliminary data.</text>
</comment>
<evidence type="ECO:0000256" key="1">
    <source>
        <dbReference type="SAM" id="SignalP"/>
    </source>
</evidence>
<sequence precursor="true">MSTILPVWFRGVLIAIATIIMCSCSAPAQSQEIYPQEMAPSTVHPHDCPACQSGTCVPQGGCQACGIPGPCDEYLCDGGDYYAPAGVTEDWRIDGLEQEDTIAHFDTLDGQVLVQPSNRVCIYAPRFGAVRRVVTLAEQNQRNFVGVMEDDASLGLAEKTRKATTTLQNLQPVAKVGDQPPSLLRERQQAGEMEARVVVRELKNMIKPYCDLQVVRLGVMDNAEKPWLANAALSALTYTGDQEVQVTIEKKAASALVGGLQPGVVYNVPGGKPCLRLIKLASTRDALPGEEIEFTLRFDNLGSEAIGNVTIVDNLSTRLEYVPESAEASVEADFSTTDNSGGSLVLRWELKEPLEPQKGGVLQFKVKVR</sequence>